<name>A0A5A7QMT0_STRAF</name>
<accession>A0A5A7QMT0</accession>
<dbReference type="Proteomes" id="UP000325081">
    <property type="component" value="Unassembled WGS sequence"/>
</dbReference>
<dbReference type="AlphaFoldDB" id="A0A5A7QMT0"/>
<gene>
    <name evidence="1" type="ORF">STAS_23183</name>
</gene>
<protein>
    <submittedName>
        <fullName evidence="1">Cytochrome c-type biogenesis protein CcmE</fullName>
    </submittedName>
</protein>
<evidence type="ECO:0000313" key="1">
    <source>
        <dbReference type="EMBL" id="GER46132.1"/>
    </source>
</evidence>
<dbReference type="EMBL" id="BKCP01007405">
    <property type="protein sequence ID" value="GER46132.1"/>
    <property type="molecule type" value="Genomic_DNA"/>
</dbReference>
<comment type="caution">
    <text evidence="1">The sequence shown here is derived from an EMBL/GenBank/DDBJ whole genome shotgun (WGS) entry which is preliminary data.</text>
</comment>
<reference evidence="2" key="1">
    <citation type="journal article" date="2019" name="Curr. Biol.">
        <title>Genome Sequence of Striga asiatica Provides Insight into the Evolution of Plant Parasitism.</title>
        <authorList>
            <person name="Yoshida S."/>
            <person name="Kim S."/>
            <person name="Wafula E.K."/>
            <person name="Tanskanen J."/>
            <person name="Kim Y.M."/>
            <person name="Honaas L."/>
            <person name="Yang Z."/>
            <person name="Spallek T."/>
            <person name="Conn C.E."/>
            <person name="Ichihashi Y."/>
            <person name="Cheong K."/>
            <person name="Cui S."/>
            <person name="Der J.P."/>
            <person name="Gundlach H."/>
            <person name="Jiao Y."/>
            <person name="Hori C."/>
            <person name="Ishida J.K."/>
            <person name="Kasahara H."/>
            <person name="Kiba T."/>
            <person name="Kim M.S."/>
            <person name="Koo N."/>
            <person name="Laohavisit A."/>
            <person name="Lee Y.H."/>
            <person name="Lumba S."/>
            <person name="McCourt P."/>
            <person name="Mortimer J.C."/>
            <person name="Mutuku J.M."/>
            <person name="Nomura T."/>
            <person name="Sasaki-Sekimoto Y."/>
            <person name="Seto Y."/>
            <person name="Wang Y."/>
            <person name="Wakatake T."/>
            <person name="Sakakibara H."/>
            <person name="Demura T."/>
            <person name="Yamaguchi S."/>
            <person name="Yoneyama K."/>
            <person name="Manabe R.I."/>
            <person name="Nelson D.C."/>
            <person name="Schulman A.H."/>
            <person name="Timko M.P."/>
            <person name="dePamphilis C.W."/>
            <person name="Choi D."/>
            <person name="Shirasu K."/>
        </authorList>
    </citation>
    <scope>NUCLEOTIDE SEQUENCE [LARGE SCALE GENOMIC DNA]</scope>
    <source>
        <strain evidence="2">cv. UVA1</strain>
    </source>
</reference>
<evidence type="ECO:0000313" key="2">
    <source>
        <dbReference type="Proteomes" id="UP000325081"/>
    </source>
</evidence>
<keyword evidence="2" id="KW-1185">Reference proteome</keyword>
<organism evidence="1 2">
    <name type="scientific">Striga asiatica</name>
    <name type="common">Asiatic witchweed</name>
    <name type="synonym">Buchnera asiatica</name>
    <dbReference type="NCBI Taxonomy" id="4170"/>
    <lineage>
        <taxon>Eukaryota</taxon>
        <taxon>Viridiplantae</taxon>
        <taxon>Streptophyta</taxon>
        <taxon>Embryophyta</taxon>
        <taxon>Tracheophyta</taxon>
        <taxon>Spermatophyta</taxon>
        <taxon>Magnoliopsida</taxon>
        <taxon>eudicotyledons</taxon>
        <taxon>Gunneridae</taxon>
        <taxon>Pentapetalae</taxon>
        <taxon>asterids</taxon>
        <taxon>lamiids</taxon>
        <taxon>Lamiales</taxon>
        <taxon>Orobanchaceae</taxon>
        <taxon>Buchnereae</taxon>
        <taxon>Striga</taxon>
    </lineage>
</organism>
<sequence length="119" mass="13232">MRLSPQQSMPDKPVVFLYNPTEVGVTEAFANQLIVRSGLNRRSSIRPRIIIHYTARSPARGEDHSLFESRSRKALGKISRIGIWCYAFRCSGNPNQSKGLGLGALRSTSETSLSISRPE</sequence>
<proteinExistence type="predicted"/>